<dbReference type="InterPro" id="IPR001878">
    <property type="entry name" value="Znf_CCHC"/>
</dbReference>
<feature type="compositionally biased region" description="Basic and acidic residues" evidence="2">
    <location>
        <begin position="616"/>
        <end position="627"/>
    </location>
</feature>
<evidence type="ECO:0000259" key="3">
    <source>
        <dbReference type="PROSITE" id="PS50158"/>
    </source>
</evidence>
<dbReference type="GO" id="GO:0008270">
    <property type="term" value="F:zinc ion binding"/>
    <property type="evidence" value="ECO:0007669"/>
    <property type="project" value="UniProtKB-KW"/>
</dbReference>
<protein>
    <submittedName>
        <fullName evidence="5">CCHC-type domain-containing protein</fullName>
    </submittedName>
</protein>
<name>A0A914PUE3_9BILA</name>
<dbReference type="Gene3D" id="2.40.70.10">
    <property type="entry name" value="Acid Proteases"/>
    <property type="match status" value="1"/>
</dbReference>
<organism evidence="4 5">
    <name type="scientific">Panagrolaimus davidi</name>
    <dbReference type="NCBI Taxonomy" id="227884"/>
    <lineage>
        <taxon>Eukaryota</taxon>
        <taxon>Metazoa</taxon>
        <taxon>Ecdysozoa</taxon>
        <taxon>Nematoda</taxon>
        <taxon>Chromadorea</taxon>
        <taxon>Rhabditida</taxon>
        <taxon>Tylenchina</taxon>
        <taxon>Panagrolaimomorpha</taxon>
        <taxon>Panagrolaimoidea</taxon>
        <taxon>Panagrolaimidae</taxon>
        <taxon>Panagrolaimus</taxon>
    </lineage>
</organism>
<dbReference type="GO" id="GO:0003676">
    <property type="term" value="F:nucleic acid binding"/>
    <property type="evidence" value="ECO:0007669"/>
    <property type="project" value="InterPro"/>
</dbReference>
<dbReference type="AlphaFoldDB" id="A0A914PUE3"/>
<evidence type="ECO:0000313" key="4">
    <source>
        <dbReference type="Proteomes" id="UP000887578"/>
    </source>
</evidence>
<dbReference type="InterPro" id="IPR021109">
    <property type="entry name" value="Peptidase_aspartic_dom_sf"/>
</dbReference>
<dbReference type="Gene3D" id="4.10.60.10">
    <property type="entry name" value="Zinc finger, CCHC-type"/>
    <property type="match status" value="1"/>
</dbReference>
<proteinExistence type="predicted"/>
<dbReference type="SUPFAM" id="SSF50630">
    <property type="entry name" value="Acid proteases"/>
    <property type="match status" value="1"/>
</dbReference>
<dbReference type="Proteomes" id="UP000887578">
    <property type="component" value="Unplaced"/>
</dbReference>
<sequence>MVQGAGDVTLPPVTFPHLPPFVTTFADWDKFKEVFINLFDTKLSLFADRYKVFQTEWLGPAHESFQEYVARIRQTVALMDGSNFSSNEISTLLLLMGMKMPILEPLQSLVLNALIKTPTETLANPETNRANVVKKAGQKNKPQRGSTPVYDINRRKTNVKPKAAHGQSPGTMVSPAVLQTSVNNRQKGAAPDAPRSRCPGCDGAHWKKDCPYKNSKCYACEGLGHIAKVCPNGGRKNDAAAAQNSSGERRSRKNVRSVNVNSVKIWEPPRSSNGSGSGKKDESRYGTKVSLVKIYSLRTQAAARRRFIVPVMIADKSLYFDFDSGSDVTVISRRDYQVFGSPAMAPARIEAHTASNSKMVFDGYFKMSVICSNIAKSMDIYVSDISCSVLGLDFCDGCTRQSHPTGHDSIIAQVSSPPTEVTVAAPTSATAIESSVAKLKQVAAAPATTSPQEMAPVMYVAQQKFPAADIPNVAAEHTSVITHARISITIAAASSNAHQSKDAVDATPTSQTDQLFVDTDASSEGYCNTTDVTAQPYADVAQPRNTSDVTAQLSPCEPAASHLIAASRLFNANDPVSWYLKKNGRRPRKAAIVGAHVNAEQYRLADTVFEKKKKNRPPDVQKKKARK</sequence>
<dbReference type="WBParaSite" id="PDA_v2.g21860.t1">
    <property type="protein sequence ID" value="PDA_v2.g21860.t1"/>
    <property type="gene ID" value="PDA_v2.g21860"/>
</dbReference>
<dbReference type="PROSITE" id="PS50158">
    <property type="entry name" value="ZF_CCHC"/>
    <property type="match status" value="1"/>
</dbReference>
<keyword evidence="4" id="KW-1185">Reference proteome</keyword>
<keyword evidence="1" id="KW-0862">Zinc</keyword>
<keyword evidence="1" id="KW-0863">Zinc-finger</keyword>
<evidence type="ECO:0000256" key="2">
    <source>
        <dbReference type="SAM" id="MobiDB-lite"/>
    </source>
</evidence>
<evidence type="ECO:0000313" key="5">
    <source>
        <dbReference type="WBParaSite" id="PDA_v2.g21860.t1"/>
    </source>
</evidence>
<feature type="region of interest" description="Disordered" evidence="2">
    <location>
        <begin position="231"/>
        <end position="283"/>
    </location>
</feature>
<feature type="region of interest" description="Disordered" evidence="2">
    <location>
        <begin position="608"/>
        <end position="627"/>
    </location>
</feature>
<reference evidence="5" key="1">
    <citation type="submission" date="2022-11" db="UniProtKB">
        <authorList>
            <consortium name="WormBaseParasite"/>
        </authorList>
    </citation>
    <scope>IDENTIFICATION</scope>
</reference>
<evidence type="ECO:0000256" key="1">
    <source>
        <dbReference type="PROSITE-ProRule" id="PRU00047"/>
    </source>
</evidence>
<dbReference type="SMART" id="SM00343">
    <property type="entry name" value="ZnF_C2HC"/>
    <property type="match status" value="2"/>
</dbReference>
<accession>A0A914PUE3</accession>
<keyword evidence="1" id="KW-0479">Metal-binding</keyword>
<feature type="domain" description="CCHC-type" evidence="3">
    <location>
        <begin position="216"/>
        <end position="232"/>
    </location>
</feature>